<gene>
    <name evidence="2" type="ORF">OH76DRAFT_1483042</name>
</gene>
<dbReference type="EMBL" id="KZ857404">
    <property type="protein sequence ID" value="RDX49681.1"/>
    <property type="molecule type" value="Genomic_DNA"/>
</dbReference>
<organism evidence="2 3">
    <name type="scientific">Lentinus brumalis</name>
    <dbReference type="NCBI Taxonomy" id="2498619"/>
    <lineage>
        <taxon>Eukaryota</taxon>
        <taxon>Fungi</taxon>
        <taxon>Dikarya</taxon>
        <taxon>Basidiomycota</taxon>
        <taxon>Agaricomycotina</taxon>
        <taxon>Agaricomycetes</taxon>
        <taxon>Polyporales</taxon>
        <taxon>Polyporaceae</taxon>
        <taxon>Lentinus</taxon>
    </lineage>
</organism>
<evidence type="ECO:0000313" key="3">
    <source>
        <dbReference type="Proteomes" id="UP000256964"/>
    </source>
</evidence>
<protein>
    <submittedName>
        <fullName evidence="2">Uncharacterized protein</fullName>
    </submittedName>
</protein>
<sequence length="181" mass="18904">MRSLTRPFSRPHTSDKSSTAHHALRRLHHTLALALAGTVRATPVATATTLSPIINSVSAAASVPVVSLDLGSVAAHGNVTVGNGAAHTDAAEAIYPATIFFCSSFNCGGCAGFDLSIQPHQMCLSPGFNFVSMFISQPSNEGLPFAIYTGPVGLAAFAQVPVVNTCYNANNYVGWDLELFP</sequence>
<keyword evidence="3" id="KW-1185">Reference proteome</keyword>
<evidence type="ECO:0000313" key="2">
    <source>
        <dbReference type="EMBL" id="RDX49681.1"/>
    </source>
</evidence>
<accession>A0A371DAX5</accession>
<proteinExistence type="predicted"/>
<feature type="region of interest" description="Disordered" evidence="1">
    <location>
        <begin position="1"/>
        <end position="21"/>
    </location>
</feature>
<name>A0A371DAX5_9APHY</name>
<dbReference type="OrthoDB" id="2740299at2759"/>
<dbReference type="AlphaFoldDB" id="A0A371DAX5"/>
<evidence type="ECO:0000256" key="1">
    <source>
        <dbReference type="SAM" id="MobiDB-lite"/>
    </source>
</evidence>
<dbReference type="Proteomes" id="UP000256964">
    <property type="component" value="Unassembled WGS sequence"/>
</dbReference>
<reference evidence="2 3" key="1">
    <citation type="journal article" date="2018" name="Biotechnol. Biofuels">
        <title>Integrative visual omics of the white-rot fungus Polyporus brumalis exposes the biotechnological potential of its oxidative enzymes for delignifying raw plant biomass.</title>
        <authorList>
            <person name="Miyauchi S."/>
            <person name="Rancon A."/>
            <person name="Drula E."/>
            <person name="Hage H."/>
            <person name="Chaduli D."/>
            <person name="Favel A."/>
            <person name="Grisel S."/>
            <person name="Henrissat B."/>
            <person name="Herpoel-Gimbert I."/>
            <person name="Ruiz-Duenas F.J."/>
            <person name="Chevret D."/>
            <person name="Hainaut M."/>
            <person name="Lin J."/>
            <person name="Wang M."/>
            <person name="Pangilinan J."/>
            <person name="Lipzen A."/>
            <person name="Lesage-Meessen L."/>
            <person name="Navarro D."/>
            <person name="Riley R."/>
            <person name="Grigoriev I.V."/>
            <person name="Zhou S."/>
            <person name="Raouche S."/>
            <person name="Rosso M.N."/>
        </authorList>
    </citation>
    <scope>NUCLEOTIDE SEQUENCE [LARGE SCALE GENOMIC DNA]</scope>
    <source>
        <strain evidence="2 3">BRFM 1820</strain>
    </source>
</reference>